<dbReference type="AlphaFoldDB" id="A0A6F8YHB5"/>
<dbReference type="KEGG" id="psuu:Psuf_027930"/>
<proteinExistence type="predicted"/>
<protein>
    <submittedName>
        <fullName evidence="2">Uncharacterized protein</fullName>
    </submittedName>
</protein>
<accession>A0A6F8YHB5</accession>
<reference evidence="2 3" key="1">
    <citation type="submission" date="2020-03" db="EMBL/GenBank/DDBJ databases">
        <title>Whole genome shotgun sequence of Phytohabitans suffuscus NBRC 105367.</title>
        <authorList>
            <person name="Komaki H."/>
            <person name="Tamura T."/>
        </authorList>
    </citation>
    <scope>NUCLEOTIDE SEQUENCE [LARGE SCALE GENOMIC DNA]</scope>
    <source>
        <strain evidence="2 3">NBRC 105367</strain>
    </source>
</reference>
<gene>
    <name evidence="2" type="ORF">Psuf_027930</name>
</gene>
<feature type="compositionally biased region" description="Low complexity" evidence="1">
    <location>
        <begin position="136"/>
        <end position="151"/>
    </location>
</feature>
<name>A0A6F8YHB5_9ACTN</name>
<feature type="region of interest" description="Disordered" evidence="1">
    <location>
        <begin position="132"/>
        <end position="174"/>
    </location>
</feature>
<organism evidence="2 3">
    <name type="scientific">Phytohabitans suffuscus</name>
    <dbReference type="NCBI Taxonomy" id="624315"/>
    <lineage>
        <taxon>Bacteria</taxon>
        <taxon>Bacillati</taxon>
        <taxon>Actinomycetota</taxon>
        <taxon>Actinomycetes</taxon>
        <taxon>Micromonosporales</taxon>
        <taxon>Micromonosporaceae</taxon>
    </lineage>
</organism>
<dbReference type="EMBL" id="AP022871">
    <property type="protein sequence ID" value="BCB85480.1"/>
    <property type="molecule type" value="Genomic_DNA"/>
</dbReference>
<dbReference type="RefSeq" id="WP_173157141.1">
    <property type="nucleotide sequence ID" value="NZ_AP022871.1"/>
</dbReference>
<sequence>MTEQSKSTRIPGPLYAAAGAGDLAYQQLRKLPTVVNELSGKAAAGTVDLRARAVATLRAANTTAASLRDRAASTDFDADRVRAVARRNVAALAAGAQSVQERAVAFYGGLVAHGERVVGTGVVHTADAVNSDIEATEPPAEVTAAPASESAGATEEQPAEKAAKATKRTRPAAK</sequence>
<dbReference type="Proteomes" id="UP000503011">
    <property type="component" value="Chromosome"/>
</dbReference>
<feature type="compositionally biased region" description="Basic residues" evidence="1">
    <location>
        <begin position="164"/>
        <end position="174"/>
    </location>
</feature>
<reference evidence="2 3" key="2">
    <citation type="submission" date="2020-03" db="EMBL/GenBank/DDBJ databases">
        <authorList>
            <person name="Ichikawa N."/>
            <person name="Kimura A."/>
            <person name="Kitahashi Y."/>
            <person name="Uohara A."/>
        </authorList>
    </citation>
    <scope>NUCLEOTIDE SEQUENCE [LARGE SCALE GENOMIC DNA]</scope>
    <source>
        <strain evidence="2 3">NBRC 105367</strain>
    </source>
</reference>
<evidence type="ECO:0000256" key="1">
    <source>
        <dbReference type="SAM" id="MobiDB-lite"/>
    </source>
</evidence>
<keyword evidence="3" id="KW-1185">Reference proteome</keyword>
<evidence type="ECO:0000313" key="3">
    <source>
        <dbReference type="Proteomes" id="UP000503011"/>
    </source>
</evidence>
<evidence type="ECO:0000313" key="2">
    <source>
        <dbReference type="EMBL" id="BCB85480.1"/>
    </source>
</evidence>